<dbReference type="AlphaFoldDB" id="A0AAD7BVR4"/>
<protein>
    <submittedName>
        <fullName evidence="3">Uncharacterized protein</fullName>
    </submittedName>
</protein>
<name>A0AAD7BVR4_MYCRO</name>
<dbReference type="EMBL" id="JARKIE010000499">
    <property type="protein sequence ID" value="KAJ7632007.1"/>
    <property type="molecule type" value="Genomic_DNA"/>
</dbReference>
<gene>
    <name evidence="3" type="ORF">B0H17DRAFT_1150038</name>
</gene>
<reference evidence="3" key="1">
    <citation type="submission" date="2023-03" db="EMBL/GenBank/DDBJ databases">
        <title>Massive genome expansion in bonnet fungi (Mycena s.s.) driven by repeated elements and novel gene families across ecological guilds.</title>
        <authorList>
            <consortium name="Lawrence Berkeley National Laboratory"/>
            <person name="Harder C.B."/>
            <person name="Miyauchi S."/>
            <person name="Viragh M."/>
            <person name="Kuo A."/>
            <person name="Thoen E."/>
            <person name="Andreopoulos B."/>
            <person name="Lu D."/>
            <person name="Skrede I."/>
            <person name="Drula E."/>
            <person name="Henrissat B."/>
            <person name="Morin E."/>
            <person name="Kohler A."/>
            <person name="Barry K."/>
            <person name="LaButti K."/>
            <person name="Morin E."/>
            <person name="Salamov A."/>
            <person name="Lipzen A."/>
            <person name="Mereny Z."/>
            <person name="Hegedus B."/>
            <person name="Baldrian P."/>
            <person name="Stursova M."/>
            <person name="Weitz H."/>
            <person name="Taylor A."/>
            <person name="Grigoriev I.V."/>
            <person name="Nagy L.G."/>
            <person name="Martin F."/>
            <person name="Kauserud H."/>
        </authorList>
    </citation>
    <scope>NUCLEOTIDE SEQUENCE</scope>
    <source>
        <strain evidence="3">CBHHK067</strain>
    </source>
</reference>
<comment type="caution">
    <text evidence="3">The sequence shown here is derived from an EMBL/GenBank/DDBJ whole genome shotgun (WGS) entry which is preliminary data.</text>
</comment>
<evidence type="ECO:0000313" key="3">
    <source>
        <dbReference type="EMBL" id="KAJ7632007.1"/>
    </source>
</evidence>
<feature type="region of interest" description="Disordered" evidence="2">
    <location>
        <begin position="1"/>
        <end position="249"/>
    </location>
</feature>
<feature type="region of interest" description="Disordered" evidence="2">
    <location>
        <begin position="378"/>
        <end position="405"/>
    </location>
</feature>
<organism evidence="3 4">
    <name type="scientific">Mycena rosella</name>
    <name type="common">Pink bonnet</name>
    <name type="synonym">Agaricus rosellus</name>
    <dbReference type="NCBI Taxonomy" id="1033263"/>
    <lineage>
        <taxon>Eukaryota</taxon>
        <taxon>Fungi</taxon>
        <taxon>Dikarya</taxon>
        <taxon>Basidiomycota</taxon>
        <taxon>Agaricomycotina</taxon>
        <taxon>Agaricomycetes</taxon>
        <taxon>Agaricomycetidae</taxon>
        <taxon>Agaricales</taxon>
        <taxon>Marasmiineae</taxon>
        <taxon>Mycenaceae</taxon>
        <taxon>Mycena</taxon>
    </lineage>
</organism>
<evidence type="ECO:0000313" key="4">
    <source>
        <dbReference type="Proteomes" id="UP001221757"/>
    </source>
</evidence>
<keyword evidence="4" id="KW-1185">Reference proteome</keyword>
<feature type="compositionally biased region" description="Polar residues" evidence="2">
    <location>
        <begin position="48"/>
        <end position="60"/>
    </location>
</feature>
<feature type="compositionally biased region" description="Polar residues" evidence="2">
    <location>
        <begin position="145"/>
        <end position="162"/>
    </location>
</feature>
<evidence type="ECO:0000256" key="1">
    <source>
        <dbReference type="SAM" id="Coils"/>
    </source>
</evidence>
<feature type="compositionally biased region" description="Basic residues" evidence="2">
    <location>
        <begin position="1"/>
        <end position="12"/>
    </location>
</feature>
<feature type="compositionally biased region" description="Polar residues" evidence="2">
    <location>
        <begin position="25"/>
        <end position="37"/>
    </location>
</feature>
<evidence type="ECO:0000256" key="2">
    <source>
        <dbReference type="SAM" id="MobiDB-lite"/>
    </source>
</evidence>
<feature type="compositionally biased region" description="Low complexity" evidence="2">
    <location>
        <begin position="180"/>
        <end position="201"/>
    </location>
</feature>
<feature type="coiled-coil region" evidence="1">
    <location>
        <begin position="326"/>
        <end position="360"/>
    </location>
</feature>
<feature type="compositionally biased region" description="Polar residues" evidence="2">
    <location>
        <begin position="384"/>
        <end position="394"/>
    </location>
</feature>
<proteinExistence type="predicted"/>
<dbReference type="Proteomes" id="UP001221757">
    <property type="component" value="Unassembled WGS sequence"/>
</dbReference>
<keyword evidence="1" id="KW-0175">Coiled coil</keyword>
<feature type="compositionally biased region" description="Polar residues" evidence="2">
    <location>
        <begin position="86"/>
        <end position="102"/>
    </location>
</feature>
<sequence length="405" mass="43757">MPSGKNRKKAKRNQALLAHAGEITDNYQEPSGSTGDPSRSRINDFGDNLSNRAGNASDNQLAVPGNHRDLPSPAPAGQISHDDFASTLSAISPSQSGVETTGITGGNAEHVGRIAPSDSVRASGRDNSRVPTVEAVTDDEDIAPSRQSSVPSKATSRRSGSSPEFVHSVIPPSPQLSNKSRTVSTRSSESSRMPPSSSPYPQRRKGKQRRNRADSIESAEMCIAAARSLAERPKASDAESNPRPNNWDDINLCLAADALARERGKNESNSVYQRRVAAWKRNERQLRVGREADDLALAEELQVREVMESEDFALATAIEAKQRSDARQARLQAAAAQHAIDREEEEAARLEMEAAAKRALTDKRREILNDYLHEKHVSAAARSDAQSTQANALSGDTEGRDALGT</sequence>
<accession>A0AAD7BVR4</accession>